<proteinExistence type="predicted"/>
<accession>D3B585</accession>
<comment type="caution">
    <text evidence="9">The sequence shown here is derived from an EMBL/GenBank/DDBJ whole genome shotgun (WGS) entry which is preliminary data.</text>
</comment>
<dbReference type="PANTHER" id="PTHR11319">
    <property type="entry name" value="G PROTEIN-COUPLED RECEPTOR-RELATED"/>
    <property type="match status" value="1"/>
</dbReference>
<evidence type="ECO:0000313" key="9">
    <source>
        <dbReference type="EMBL" id="EFA83450.1"/>
    </source>
</evidence>
<sequence>MIKSVILILSLLSLISYSVANQLECTVVAGAPCTSGSCATVTLCLTWLANQVQLNPSYNVTVVTLNDNTYDCPGVFPTASFPRSAVHIFRTTNDINILCNTPFIDVNLPSPTNIVFEGITFYRHSPLILAPMLKFKNLNASAAALPTFVWYSTVFLNNATVGGIINGHNIIIEDSQFYNNSISGVINATVSVSIDNSFFTENFNNVTKGGAGVASAPKIFATSSIFSKNYGVKGGVFFSDQYQYKTLGVTVDDCEFTENTAFENGGVAVASNFVISNSAFLNNVAPFGGAINANNLNATNSLFNNNTAIRSLFSGGMGGAIMAYNNVSLVNCQVNGNEAYSFAGAIYSDQSNSKNTFYASNTTFDDNKVTRYDGAGGAIYFSVDDVVLLKVNIVNSSFANNLAGKGGAIYITDYYPSSPYNYVFNMKNTVFFNNYANDQGGAIYFRTYPTKLVGGLFIDNDAGVSQTATFTKIPTSLNIVKVFSSILLNASNYLVPIVKDPNTSPYVMAYGVVGHCPNGCATISLSGQVTACSTTTCS</sequence>
<keyword evidence="4" id="KW-0964">Secreted</keyword>
<dbReference type="InterPro" id="IPR006626">
    <property type="entry name" value="PbH1"/>
</dbReference>
<protein>
    <recommendedName>
        <fullName evidence="11">Polymorphic outer membrane protein</fullName>
    </recommendedName>
</protein>
<evidence type="ECO:0000256" key="5">
    <source>
        <dbReference type="ARBA" id="ARBA00022729"/>
    </source>
</evidence>
<evidence type="ECO:0000256" key="8">
    <source>
        <dbReference type="SAM" id="SignalP"/>
    </source>
</evidence>
<evidence type="ECO:0000256" key="4">
    <source>
        <dbReference type="ARBA" id="ARBA00022525"/>
    </source>
</evidence>
<evidence type="ECO:0000256" key="6">
    <source>
        <dbReference type="ARBA" id="ARBA00023136"/>
    </source>
</evidence>
<reference evidence="9 10" key="1">
    <citation type="journal article" date="2011" name="Genome Res.">
        <title>Phylogeny-wide analysis of social amoeba genomes highlights ancient origins for complex intercellular communication.</title>
        <authorList>
            <person name="Heidel A.J."/>
            <person name="Lawal H.M."/>
            <person name="Felder M."/>
            <person name="Schilde C."/>
            <person name="Helps N.R."/>
            <person name="Tunggal B."/>
            <person name="Rivero F."/>
            <person name="John U."/>
            <person name="Schleicher M."/>
            <person name="Eichinger L."/>
            <person name="Platzer M."/>
            <person name="Noegel A.A."/>
            <person name="Schaap P."/>
            <person name="Gloeckner G."/>
        </authorList>
    </citation>
    <scope>NUCLEOTIDE SEQUENCE [LARGE SCALE GENOMIC DNA]</scope>
    <source>
        <strain evidence="10">ATCC 26659 / Pp 5 / PN500</strain>
    </source>
</reference>
<keyword evidence="5 8" id="KW-0732">Signal</keyword>
<dbReference type="Pfam" id="PF02415">
    <property type="entry name" value="Chlam_PMP"/>
    <property type="match status" value="3"/>
</dbReference>
<dbReference type="Proteomes" id="UP000001396">
    <property type="component" value="Unassembled WGS sequence"/>
</dbReference>
<evidence type="ECO:0008006" key="11">
    <source>
        <dbReference type="Google" id="ProtNLM"/>
    </source>
</evidence>
<keyword evidence="6" id="KW-0472">Membrane</keyword>
<evidence type="ECO:0000313" key="10">
    <source>
        <dbReference type="Proteomes" id="UP000001396"/>
    </source>
</evidence>
<dbReference type="SMART" id="SM00710">
    <property type="entry name" value="PbH1"/>
    <property type="match status" value="7"/>
</dbReference>
<keyword evidence="7" id="KW-0998">Cell outer membrane</keyword>
<dbReference type="SUPFAM" id="SSF51126">
    <property type="entry name" value="Pectin lyase-like"/>
    <property type="match status" value="2"/>
</dbReference>
<dbReference type="RefSeq" id="XP_020435567.1">
    <property type="nucleotide sequence ID" value="XM_020574525.1"/>
</dbReference>
<evidence type="ECO:0000256" key="2">
    <source>
        <dbReference type="ARBA" id="ARBA00004442"/>
    </source>
</evidence>
<dbReference type="NCBIfam" id="TIGR01376">
    <property type="entry name" value="POMP_repeat"/>
    <property type="match status" value="1"/>
</dbReference>
<feature type="signal peptide" evidence="8">
    <location>
        <begin position="1"/>
        <end position="20"/>
    </location>
</feature>
<dbReference type="InParanoid" id="D3B585"/>
<organism evidence="9 10">
    <name type="scientific">Heterostelium pallidum (strain ATCC 26659 / Pp 5 / PN500)</name>
    <name type="common">Cellular slime mold</name>
    <name type="synonym">Polysphondylium pallidum</name>
    <dbReference type="NCBI Taxonomy" id="670386"/>
    <lineage>
        <taxon>Eukaryota</taxon>
        <taxon>Amoebozoa</taxon>
        <taxon>Evosea</taxon>
        <taxon>Eumycetozoa</taxon>
        <taxon>Dictyostelia</taxon>
        <taxon>Acytosteliales</taxon>
        <taxon>Acytosteliaceae</taxon>
        <taxon>Heterostelium</taxon>
    </lineage>
</organism>
<keyword evidence="10" id="KW-1185">Reference proteome</keyword>
<dbReference type="GO" id="GO:0005576">
    <property type="term" value="C:extracellular region"/>
    <property type="evidence" value="ECO:0007669"/>
    <property type="project" value="UniProtKB-SubCell"/>
</dbReference>
<dbReference type="InterPro" id="IPR003368">
    <property type="entry name" value="POMP_repeat"/>
</dbReference>
<name>D3B585_HETP5</name>
<dbReference type="AlphaFoldDB" id="D3B585"/>
<gene>
    <name evidence="9" type="ORF">PPL_03598</name>
</gene>
<dbReference type="PANTHER" id="PTHR11319:SF35">
    <property type="entry name" value="OUTER MEMBRANE PROTEIN PMPC-RELATED"/>
    <property type="match status" value="1"/>
</dbReference>
<evidence type="ECO:0000256" key="1">
    <source>
        <dbReference type="ARBA" id="ARBA00004196"/>
    </source>
</evidence>
<feature type="chain" id="PRO_5003042219" description="Polymorphic outer membrane protein" evidence="8">
    <location>
        <begin position="21"/>
        <end position="538"/>
    </location>
</feature>
<dbReference type="EMBL" id="ADBJ01000015">
    <property type="protein sequence ID" value="EFA83450.1"/>
    <property type="molecule type" value="Genomic_DNA"/>
</dbReference>
<evidence type="ECO:0000256" key="3">
    <source>
        <dbReference type="ARBA" id="ARBA00004613"/>
    </source>
</evidence>
<comment type="subcellular location">
    <subcellularLocation>
        <location evidence="1">Cell envelope</location>
    </subcellularLocation>
    <subcellularLocation>
        <location evidence="2">Cell outer membrane</location>
    </subcellularLocation>
    <subcellularLocation>
        <location evidence="3">Secreted</location>
    </subcellularLocation>
</comment>
<dbReference type="GeneID" id="31359085"/>
<dbReference type="InterPro" id="IPR011050">
    <property type="entry name" value="Pectin_lyase_fold/virulence"/>
</dbReference>
<evidence type="ECO:0000256" key="7">
    <source>
        <dbReference type="ARBA" id="ARBA00023237"/>
    </source>
</evidence>